<keyword evidence="1" id="KW-1245">Viral tail assembly</keyword>
<accession>A0A8S5MVA3</accession>
<reference evidence="5" key="1">
    <citation type="journal article" date="2021" name="Proc. Natl. Acad. Sci. U.S.A.">
        <title>A Catalog of Tens of Thousands of Viruses from Human Metagenomes Reveals Hidden Associations with Chronic Diseases.</title>
        <authorList>
            <person name="Tisza M.J."/>
            <person name="Buck C.B."/>
        </authorList>
    </citation>
    <scope>NUCLEOTIDE SEQUENCE</scope>
    <source>
        <strain evidence="5">Ctsus30</strain>
    </source>
</reference>
<feature type="domain" description="Phage tail tape measure protein" evidence="4">
    <location>
        <begin position="351"/>
        <end position="559"/>
    </location>
</feature>
<evidence type="ECO:0000313" key="5">
    <source>
        <dbReference type="EMBL" id="DAD86273.1"/>
    </source>
</evidence>
<feature type="region of interest" description="Disordered" evidence="3">
    <location>
        <begin position="1280"/>
        <end position="1320"/>
    </location>
</feature>
<evidence type="ECO:0000256" key="3">
    <source>
        <dbReference type="SAM" id="MobiDB-lite"/>
    </source>
</evidence>
<feature type="coiled-coil region" evidence="2">
    <location>
        <begin position="1360"/>
        <end position="1441"/>
    </location>
</feature>
<dbReference type="GO" id="GO:0098003">
    <property type="term" value="P:viral tail assembly"/>
    <property type="evidence" value="ECO:0007669"/>
    <property type="project" value="UniProtKB-KW"/>
</dbReference>
<dbReference type="NCBIfam" id="TIGR01760">
    <property type="entry name" value="tape_meas_TP901"/>
    <property type="match status" value="1"/>
</dbReference>
<dbReference type="EMBL" id="BK014997">
    <property type="protein sequence ID" value="DAD86273.1"/>
    <property type="molecule type" value="Genomic_DNA"/>
</dbReference>
<organism evidence="5">
    <name type="scientific">Siphoviridae sp. ctsus30</name>
    <dbReference type="NCBI Taxonomy" id="2826488"/>
    <lineage>
        <taxon>Viruses</taxon>
        <taxon>Duplodnaviria</taxon>
        <taxon>Heunggongvirae</taxon>
        <taxon>Uroviricota</taxon>
        <taxon>Caudoviricetes</taxon>
    </lineage>
</organism>
<dbReference type="InterPro" id="IPR010090">
    <property type="entry name" value="Phage_tape_meas"/>
</dbReference>
<evidence type="ECO:0000256" key="2">
    <source>
        <dbReference type="SAM" id="Coils"/>
    </source>
</evidence>
<evidence type="ECO:0000259" key="4">
    <source>
        <dbReference type="Pfam" id="PF10145"/>
    </source>
</evidence>
<sequence>MADESIKIDIDVNAAGADKAAQSIGALEKQIGSLQSAVASLKAPSGRGGTVLDSLQLDSSKVKNMRDSASALKSVADALGSLNKAAGDASKADLSAGVDKAVSAYRQFIRETRTMNNLSKDHIAKLKDTASAMREVASASNAMAEAENKAKKAQAQLNQSQARKTEAQAEKLRAQASVKREDNALPLQKQKGKDERSLVRAKGAEATRLAEIQALTALEQAEIRAAATTASAESKRAAAVASASARIEASREAELARTERARIREEELTKRTAIRSDASNARANARMSEHAIENARYAARDMALYYGAITAGIGRVVSSAAQAGIAQERAFADVERTAQGTTQSLNELKKSYTDLSTTTTTSFADLSKIGTLGAQMNIPTNQLKDFTKAVAEFSTVTGMEVESASTAFGRFGEMMGKLQESAPGKGDGYAVLANQIADLGAKSVATEPEIANMAVSIAAQGKSAGFTQNEILALSSTLSSLAIPKEWARGSLQRIFNSINSAAADGGEKMHTYAQAVGVTDAEFQKLWRDDPNKVFQGILQNLAGISDKVEKAQAIKDLGFKNVRDVELLSRMSNSVGLYVQQLKEAEAASKGTTFIDESMGIIMDTMAAKVEAFQHALQNAGAAMNSSFMVPFKLLISAATGIVNAFAKLPAPIQAFVGALAAVATVRVGLLATKAAAVSMSATYLQMGNRMRQATGDASLTWGTVWKAVKQAQSATVAYDSTLAANVATANAAASANQRLAAADNAVAAAAGKAAAAKGAQAAASAVSTGASVAAGAGQAVGALSKLSSVGSGLMAMFGGPWGIAISAGLSLVSVGATYLGDAFQESSAKADEFKNAVGGSSAILNALAQDTKEVGNGTQTGFMELNAAIEQNGEVLTSNGQALGYYIDKSGQVVQATHEQAEAMGFSTLKIGEHTQALIMDAVQGSDAFKNMSKETKQALVDMGFSYAKYIKLASTSEAQGGGQKAADAYVNGYIDQIKARKADAVNAVNSTIVDTGTMNGTGGGNAAANQKRAEAAQPYNQQIEALEGLKSKTEGVGGAMRDALNDAALFNQGIEETGDAAEEAGFKIGDAKGEFHSMAEAIRSVLDEMFSSTDAAAALDSSLQQVYESMQEHGTSMDPNSPDGQANIAAISDYFEKMGNAAAAGIEEMGYTGEEAYQYAQNSIQDTIDFLAAQGFDMSQFEQQRDTMAAIIAQPYQSGEVDHSATDASLGQMVDNAAQAVSQAQGFLGKVQAIWNSIQSYMGAIGGAKSKTGKGSYTPGQKSKIRMPTFANRNNAASAFSGNNFKAKPSRSGGGGGGGRSPRSGGGGGAGRAKKETKTAAEIFEDFLSRLKSALDKALTTWWRSTTAQDNYRKGLNSLKKDVEGTTKKVSDLRKENEKLASDMRKNQQELHDAEFFHAVAVKYGDTERAQSTQVDIDEAKQKINEGQSKIADNDKEIATLQAGQFALKGYTEAAIANREALRSLQSQMIGLIEAYAAAGHSTQEIEAYTQSLKQQFIDQVTQLGFNQGEVTELAGAFDSLTSTIGQVPREVKEHVTDNGTVGSTQDAIDSLHSNGVTVPVQPSHSELNVRIRYQIDEASYAAALNAARMNPLGSQNRTVRTRSGRNIGTIYTGGLLSSANYLPGFAGGGLLPGRPPANPKADNLMATDGKGMFRVRSGEYVISQPAVDFYGKNFMNALNTMQVPVSAGGVYAMGGGDGLVTINPAQFNQLVKAVSTSIMLDGRSISQSIDNGNMRTGNRGVY</sequence>
<dbReference type="Gene3D" id="1.20.1170.10">
    <property type="match status" value="1"/>
</dbReference>
<keyword evidence="1" id="KW-1188">Viral release from host cell</keyword>
<feature type="compositionally biased region" description="Gly residues" evidence="3">
    <location>
        <begin position="1296"/>
        <end position="1315"/>
    </location>
</feature>
<name>A0A8S5MVA3_9CAUD</name>
<dbReference type="Pfam" id="PF10145">
    <property type="entry name" value="PhageMin_Tail"/>
    <property type="match status" value="1"/>
</dbReference>
<proteinExistence type="predicted"/>
<feature type="region of interest" description="Disordered" evidence="3">
    <location>
        <begin position="156"/>
        <end position="198"/>
    </location>
</feature>
<feature type="compositionally biased region" description="Low complexity" evidence="3">
    <location>
        <begin position="1280"/>
        <end position="1295"/>
    </location>
</feature>
<evidence type="ECO:0000256" key="1">
    <source>
        <dbReference type="ARBA" id="ARBA00022465"/>
    </source>
</evidence>
<protein>
    <submittedName>
        <fullName evidence="5">Tail tape measure</fullName>
    </submittedName>
</protein>
<feature type="compositionally biased region" description="Basic and acidic residues" evidence="3">
    <location>
        <begin position="163"/>
        <end position="183"/>
    </location>
</feature>
<keyword evidence="2" id="KW-0175">Coiled coil</keyword>